<organism evidence="10 11">
    <name type="scientific">Solobacterium moorei</name>
    <dbReference type="NCBI Taxonomy" id="102148"/>
    <lineage>
        <taxon>Bacteria</taxon>
        <taxon>Bacillati</taxon>
        <taxon>Bacillota</taxon>
        <taxon>Erysipelotrichia</taxon>
        <taxon>Erysipelotrichales</taxon>
        <taxon>Erysipelotrichaceae</taxon>
        <taxon>Solobacterium</taxon>
    </lineage>
</organism>
<dbReference type="Gene3D" id="1.20.1560.10">
    <property type="entry name" value="ABC transporter type 1, transmembrane domain"/>
    <property type="match status" value="1"/>
</dbReference>
<keyword evidence="2 7" id="KW-0812">Transmembrane</keyword>
<evidence type="ECO:0000259" key="8">
    <source>
        <dbReference type="PROSITE" id="PS50893"/>
    </source>
</evidence>
<dbReference type="PANTHER" id="PTHR43394">
    <property type="entry name" value="ATP-DEPENDENT PERMEASE MDL1, MITOCHONDRIAL"/>
    <property type="match status" value="1"/>
</dbReference>
<evidence type="ECO:0000256" key="2">
    <source>
        <dbReference type="ARBA" id="ARBA00022692"/>
    </source>
</evidence>
<keyword evidence="5 7" id="KW-1133">Transmembrane helix</keyword>
<evidence type="ECO:0000313" key="10">
    <source>
        <dbReference type="EMBL" id="RGT54870.1"/>
    </source>
</evidence>
<feature type="domain" description="ABC transmembrane type-1" evidence="9">
    <location>
        <begin position="18"/>
        <end position="294"/>
    </location>
</feature>
<dbReference type="GO" id="GO:0015421">
    <property type="term" value="F:ABC-type oligopeptide transporter activity"/>
    <property type="evidence" value="ECO:0007669"/>
    <property type="project" value="TreeGrafter"/>
</dbReference>
<name>A0A412PCH5_9FIRM</name>
<feature type="domain" description="ABC transporter" evidence="8">
    <location>
        <begin position="332"/>
        <end position="551"/>
    </location>
</feature>
<dbReference type="InterPro" id="IPR027417">
    <property type="entry name" value="P-loop_NTPase"/>
</dbReference>
<reference evidence="10 11" key="1">
    <citation type="submission" date="2018-08" db="EMBL/GenBank/DDBJ databases">
        <title>A genome reference for cultivated species of the human gut microbiota.</title>
        <authorList>
            <person name="Zou Y."/>
            <person name="Xue W."/>
            <person name="Luo G."/>
        </authorList>
    </citation>
    <scope>NUCLEOTIDE SEQUENCE [LARGE SCALE GENOMIC DNA]</scope>
    <source>
        <strain evidence="10 11">AF18-46</strain>
    </source>
</reference>
<dbReference type="GO" id="GO:0005524">
    <property type="term" value="F:ATP binding"/>
    <property type="evidence" value="ECO:0007669"/>
    <property type="project" value="UniProtKB-KW"/>
</dbReference>
<proteinExistence type="predicted"/>
<dbReference type="SMART" id="SM00382">
    <property type="entry name" value="AAA"/>
    <property type="match status" value="1"/>
</dbReference>
<keyword evidence="6 7" id="KW-0472">Membrane</keyword>
<comment type="caution">
    <text evidence="10">The sequence shown here is derived from an EMBL/GenBank/DDBJ whole genome shotgun (WGS) entry which is preliminary data.</text>
</comment>
<evidence type="ECO:0000256" key="5">
    <source>
        <dbReference type="ARBA" id="ARBA00022989"/>
    </source>
</evidence>
<feature type="transmembrane region" description="Helical" evidence="7">
    <location>
        <begin position="242"/>
        <end position="263"/>
    </location>
</feature>
<feature type="transmembrane region" description="Helical" evidence="7">
    <location>
        <begin position="270"/>
        <end position="289"/>
    </location>
</feature>
<keyword evidence="4 10" id="KW-0067">ATP-binding</keyword>
<sequence>MSQLERMIKKSTLKYAMIAFGFCILSEIISLISPRLMQYIIDTVIPQRNMHTIILSILIFVSIPLLHICVKSIFNYFAIVFARNKGNEYAIQLMEKIIHQPLRFFDTHNSIELLTESGRELSNLLLFYIKDIPSYYSAILSSVIIFIILCSYHPVIGVFQILFLPLSIIPVRFIHIKLEGLVNNVLEKNAKNNQLKADIFKNIDYIKSNNLETFYINKIKENNDAVVSVWGSVASMESLAGVWINGFMTSLFTGLSFGIVALLMMYTTQLTVGTIISVVSYCELLYSYLNTVFSTEIEKGKFKGEFTKTKGLFELDSDTSKNQHPFSFKRAIQFHKVDFQYTNTRILKELTMVLPAHKWTVILGESGVGKSTILKLIEKFYTEYEGKIMVDDISLKDIDNHDLRSKVAYLSQSPSLFPGSIRSNLTVGNDTITDEMIWGVLETVNMKDYVSSLDDALDTDVFEAGKIMSTGQKQRLCIARALLRNVEIYLLDEITSNVDPENTQLILSYFKELSKDGKTIISVTHDREYIPFADVIYELCNGKDVTIVSEIQ</sequence>
<dbReference type="Gene3D" id="3.40.50.300">
    <property type="entry name" value="P-loop containing nucleotide triphosphate hydrolases"/>
    <property type="match status" value="1"/>
</dbReference>
<dbReference type="PROSITE" id="PS50893">
    <property type="entry name" value="ABC_TRANSPORTER_2"/>
    <property type="match status" value="1"/>
</dbReference>
<dbReference type="Pfam" id="PF00664">
    <property type="entry name" value="ABC_membrane"/>
    <property type="match status" value="1"/>
</dbReference>
<evidence type="ECO:0000256" key="1">
    <source>
        <dbReference type="ARBA" id="ARBA00004651"/>
    </source>
</evidence>
<dbReference type="EMBL" id="QRWX01000003">
    <property type="protein sequence ID" value="RGT54870.1"/>
    <property type="molecule type" value="Genomic_DNA"/>
</dbReference>
<dbReference type="Proteomes" id="UP000284731">
    <property type="component" value="Unassembled WGS sequence"/>
</dbReference>
<dbReference type="PANTHER" id="PTHR43394:SF1">
    <property type="entry name" value="ATP-BINDING CASSETTE SUB-FAMILY B MEMBER 10, MITOCHONDRIAL"/>
    <property type="match status" value="1"/>
</dbReference>
<dbReference type="InterPro" id="IPR003439">
    <property type="entry name" value="ABC_transporter-like_ATP-bd"/>
</dbReference>
<keyword evidence="3" id="KW-0547">Nucleotide-binding</keyword>
<dbReference type="Pfam" id="PF00005">
    <property type="entry name" value="ABC_tran"/>
    <property type="match status" value="1"/>
</dbReference>
<evidence type="ECO:0000256" key="3">
    <source>
        <dbReference type="ARBA" id="ARBA00022741"/>
    </source>
</evidence>
<dbReference type="InterPro" id="IPR003593">
    <property type="entry name" value="AAA+_ATPase"/>
</dbReference>
<evidence type="ECO:0000313" key="11">
    <source>
        <dbReference type="Proteomes" id="UP000284731"/>
    </source>
</evidence>
<evidence type="ECO:0000259" key="9">
    <source>
        <dbReference type="PROSITE" id="PS50929"/>
    </source>
</evidence>
<dbReference type="SUPFAM" id="SSF90123">
    <property type="entry name" value="ABC transporter transmembrane region"/>
    <property type="match status" value="1"/>
</dbReference>
<feature type="transmembrane region" description="Helical" evidence="7">
    <location>
        <begin position="135"/>
        <end position="163"/>
    </location>
</feature>
<dbReference type="AlphaFoldDB" id="A0A412PCH5"/>
<dbReference type="PROSITE" id="PS50929">
    <property type="entry name" value="ABC_TM1F"/>
    <property type="match status" value="1"/>
</dbReference>
<dbReference type="GO" id="GO:0005886">
    <property type="term" value="C:plasma membrane"/>
    <property type="evidence" value="ECO:0007669"/>
    <property type="project" value="UniProtKB-SubCell"/>
</dbReference>
<dbReference type="SUPFAM" id="SSF52540">
    <property type="entry name" value="P-loop containing nucleoside triphosphate hydrolases"/>
    <property type="match status" value="1"/>
</dbReference>
<dbReference type="CDD" id="cd07346">
    <property type="entry name" value="ABC_6TM_exporters"/>
    <property type="match status" value="1"/>
</dbReference>
<accession>A0A412PCH5</accession>
<dbReference type="InterPro" id="IPR011527">
    <property type="entry name" value="ABC1_TM_dom"/>
</dbReference>
<dbReference type="RefSeq" id="WP_118764943.1">
    <property type="nucleotide sequence ID" value="NZ_CABJCF010000003.1"/>
</dbReference>
<comment type="subcellular location">
    <subcellularLocation>
        <location evidence="1">Cell membrane</location>
        <topology evidence="1">Multi-pass membrane protein</topology>
    </subcellularLocation>
</comment>
<gene>
    <name evidence="10" type="ORF">DWX20_06790</name>
</gene>
<feature type="transmembrane region" description="Helical" evidence="7">
    <location>
        <begin position="53"/>
        <end position="74"/>
    </location>
</feature>
<feature type="transmembrane region" description="Helical" evidence="7">
    <location>
        <begin position="12"/>
        <end position="33"/>
    </location>
</feature>
<dbReference type="InterPro" id="IPR039421">
    <property type="entry name" value="Type_1_exporter"/>
</dbReference>
<evidence type="ECO:0000256" key="7">
    <source>
        <dbReference type="SAM" id="Phobius"/>
    </source>
</evidence>
<evidence type="ECO:0000256" key="4">
    <source>
        <dbReference type="ARBA" id="ARBA00022840"/>
    </source>
</evidence>
<dbReference type="GO" id="GO:0016887">
    <property type="term" value="F:ATP hydrolysis activity"/>
    <property type="evidence" value="ECO:0007669"/>
    <property type="project" value="InterPro"/>
</dbReference>
<evidence type="ECO:0000256" key="6">
    <source>
        <dbReference type="ARBA" id="ARBA00023136"/>
    </source>
</evidence>
<dbReference type="InterPro" id="IPR036640">
    <property type="entry name" value="ABC1_TM_sf"/>
</dbReference>
<protein>
    <submittedName>
        <fullName evidence="10">ABC transporter ATP-binding protein</fullName>
    </submittedName>
</protein>
<dbReference type="CDD" id="cd03228">
    <property type="entry name" value="ABCC_MRP_Like"/>
    <property type="match status" value="1"/>
</dbReference>